<evidence type="ECO:0000256" key="1">
    <source>
        <dbReference type="ARBA" id="ARBA00005578"/>
    </source>
</evidence>
<evidence type="ECO:0000313" key="4">
    <source>
        <dbReference type="Proteomes" id="UP000250744"/>
    </source>
</evidence>
<organism evidence="3 4">
    <name type="scientific">Nitrincola tibetensis</name>
    <dbReference type="NCBI Taxonomy" id="2219697"/>
    <lineage>
        <taxon>Bacteria</taxon>
        <taxon>Pseudomonadati</taxon>
        <taxon>Pseudomonadota</taxon>
        <taxon>Gammaproteobacteria</taxon>
        <taxon>Oceanospirillales</taxon>
        <taxon>Oceanospirillaceae</taxon>
        <taxon>Nitrincola</taxon>
    </lineage>
</organism>
<dbReference type="Proteomes" id="UP000250744">
    <property type="component" value="Unassembled WGS sequence"/>
</dbReference>
<dbReference type="InterPro" id="IPR036065">
    <property type="entry name" value="BolA-like_sf"/>
</dbReference>
<comment type="caution">
    <text evidence="3">The sequence shown here is derived from an EMBL/GenBank/DDBJ whole genome shotgun (WGS) entry which is preliminary data.</text>
</comment>
<dbReference type="AlphaFoldDB" id="A0A364NS46"/>
<accession>A0A364NS46</accession>
<dbReference type="Gene3D" id="3.30.300.90">
    <property type="entry name" value="BolA-like"/>
    <property type="match status" value="1"/>
</dbReference>
<name>A0A364NS46_9GAMM</name>
<keyword evidence="4" id="KW-1185">Reference proteome</keyword>
<evidence type="ECO:0000313" key="3">
    <source>
        <dbReference type="EMBL" id="RAU19697.1"/>
    </source>
</evidence>
<proteinExistence type="inferred from homology"/>
<dbReference type="PANTHER" id="PTHR46229:SF4">
    <property type="entry name" value="ACID STRESS PROTEIN IBAG"/>
    <property type="match status" value="1"/>
</dbReference>
<dbReference type="RefSeq" id="WP_112156704.1">
    <property type="nucleotide sequence ID" value="NZ_QKRX01000001.1"/>
</dbReference>
<protein>
    <submittedName>
        <fullName evidence="3">BolA family transcriptional regulator</fullName>
    </submittedName>
</protein>
<dbReference type="PANTHER" id="PTHR46229">
    <property type="entry name" value="BOLA TRANSCRIPTION REGULATOR"/>
    <property type="match status" value="1"/>
</dbReference>
<dbReference type="InterPro" id="IPR002634">
    <property type="entry name" value="BolA"/>
</dbReference>
<comment type="similarity">
    <text evidence="1 2">Belongs to the BolA/IbaG family.</text>
</comment>
<dbReference type="Pfam" id="PF01722">
    <property type="entry name" value="BolA"/>
    <property type="match status" value="1"/>
</dbReference>
<dbReference type="PIRSF" id="PIRSF003113">
    <property type="entry name" value="BolA"/>
    <property type="match status" value="1"/>
</dbReference>
<dbReference type="InterPro" id="IPR050961">
    <property type="entry name" value="BolA/IbaG_stress_morph_reg"/>
</dbReference>
<reference evidence="3 4" key="1">
    <citation type="submission" date="2018-06" db="EMBL/GenBank/DDBJ databases">
        <title>Nitrincola tibetense sp. nov., isolated from Lake XuguoCo on Tibetan Plateau.</title>
        <authorList>
            <person name="Xing P."/>
        </authorList>
    </citation>
    <scope>NUCLEOTIDE SEQUENCE [LARGE SCALE GENOMIC DNA]</scope>
    <source>
        <strain evidence="4">xg18</strain>
    </source>
</reference>
<dbReference type="SUPFAM" id="SSF82657">
    <property type="entry name" value="BolA-like"/>
    <property type="match status" value="1"/>
</dbReference>
<gene>
    <name evidence="3" type="ORF">DN062_01025</name>
</gene>
<dbReference type="EMBL" id="QKRX01000001">
    <property type="protein sequence ID" value="RAU19697.1"/>
    <property type="molecule type" value="Genomic_DNA"/>
</dbReference>
<sequence>MHADEVKKIIESQLDGCEVYTAGEGCDFQITVVGSVFSGLSPVKKQQLVYGCLNKEIASGAIHAITIKTYTPEQWADIAG</sequence>
<dbReference type="OrthoDB" id="9812890at2"/>
<evidence type="ECO:0000256" key="2">
    <source>
        <dbReference type="RuleBase" id="RU003860"/>
    </source>
</evidence>